<keyword evidence="12 18" id="KW-0133">Cell shape</keyword>
<keyword evidence="6 18" id="KW-0963">Cytoplasm</keyword>
<dbReference type="InterPro" id="IPR000291">
    <property type="entry name" value="D-Ala_lig_Van_CS"/>
</dbReference>
<dbReference type="InterPro" id="IPR005905">
    <property type="entry name" value="D_ala_D_ala"/>
</dbReference>
<evidence type="ECO:0000256" key="8">
    <source>
        <dbReference type="ARBA" id="ARBA00022723"/>
    </source>
</evidence>
<comment type="pathway">
    <text evidence="17">Glycan biosynthesis.</text>
</comment>
<dbReference type="Gene3D" id="3.30.470.20">
    <property type="entry name" value="ATP-grasp fold, B domain"/>
    <property type="match status" value="1"/>
</dbReference>
<dbReference type="HOGENOM" id="CLU_039268_0_1_12"/>
<dbReference type="GO" id="GO:0008716">
    <property type="term" value="F:D-alanine-D-alanine ligase activity"/>
    <property type="evidence" value="ECO:0007669"/>
    <property type="project" value="UniProtKB-UniRule"/>
</dbReference>
<dbReference type="InterPro" id="IPR011095">
    <property type="entry name" value="Dala_Dala_lig_C"/>
</dbReference>
<dbReference type="GO" id="GO:0071555">
    <property type="term" value="P:cell wall organization"/>
    <property type="evidence" value="ECO:0007669"/>
    <property type="project" value="UniProtKB-KW"/>
</dbReference>
<feature type="active site" evidence="19">
    <location>
        <position position="355"/>
    </location>
</feature>
<feature type="binding site" evidence="20">
    <location>
        <begin position="195"/>
        <end position="197"/>
    </location>
    <ligand>
        <name>ATP</name>
        <dbReference type="ChEBI" id="CHEBI:30616"/>
    </ligand>
</feature>
<comment type="cofactor">
    <cofactor evidence="21">
        <name>Mg(2+)</name>
        <dbReference type="ChEBI" id="CHEBI:18420"/>
    </cofactor>
    <cofactor evidence="21">
        <name>Mn(2+)</name>
        <dbReference type="ChEBI" id="CHEBI:29035"/>
    </cofactor>
    <text evidence="21">Binds 2 magnesium or manganese ions per subunit.</text>
</comment>
<dbReference type="Gene3D" id="3.40.50.20">
    <property type="match status" value="1"/>
</dbReference>
<dbReference type="NCBIfam" id="TIGR01205">
    <property type="entry name" value="D_ala_D_alaTIGR"/>
    <property type="match status" value="1"/>
</dbReference>
<gene>
    <name evidence="18" type="primary">ddl</name>
    <name evidence="24" type="ORF">HMPREF9194_00361</name>
</gene>
<evidence type="ECO:0000256" key="19">
    <source>
        <dbReference type="PIRSR" id="PIRSR039102-1"/>
    </source>
</evidence>
<dbReference type="PATRIC" id="fig|1125699.3.peg.360"/>
<keyword evidence="11 21" id="KW-0460">Magnesium</keyword>
<keyword evidence="10 22" id="KW-0067">ATP-binding</keyword>
<evidence type="ECO:0000256" key="13">
    <source>
        <dbReference type="ARBA" id="ARBA00022984"/>
    </source>
</evidence>
<evidence type="ECO:0000256" key="3">
    <source>
        <dbReference type="ARBA" id="ARBA00004496"/>
    </source>
</evidence>
<protein>
    <recommendedName>
        <fullName evidence="18">D-alanine--D-alanine ligase</fullName>
        <ecNumber evidence="18">6.3.2.4</ecNumber>
    </recommendedName>
    <alternativeName>
        <fullName evidence="18">D-Ala-D-Ala ligase</fullName>
    </alternativeName>
    <alternativeName>
        <fullName evidence="18">D-alanylalanine synthetase</fullName>
    </alternativeName>
</protein>
<comment type="pathway">
    <text evidence="4 18">Cell wall biogenesis; peptidoglycan biosynthesis.</text>
</comment>
<keyword evidence="15 18" id="KW-0961">Cell wall biogenesis/degradation</keyword>
<keyword evidence="9 20" id="KW-0547">Nucleotide-binding</keyword>
<feature type="binding site" evidence="21">
    <location>
        <position position="344"/>
    </location>
    <ligand>
        <name>Mg(2+)</name>
        <dbReference type="ChEBI" id="CHEBI:18420"/>
        <label>2</label>
    </ligand>
</feature>
<reference evidence="24 25" key="1">
    <citation type="submission" date="2013-04" db="EMBL/GenBank/DDBJ databases">
        <title>The Genome Sequence of Treponema maltophilum ATCC 51939.</title>
        <authorList>
            <consortium name="The Broad Institute Genomics Platform"/>
            <person name="Earl A."/>
            <person name="Ward D."/>
            <person name="Feldgarden M."/>
            <person name="Gevers D."/>
            <person name="Leonetti C."/>
            <person name="Blanton J.M."/>
            <person name="Dewhirst F.E."/>
            <person name="Izard J."/>
            <person name="Walker B."/>
            <person name="Young S."/>
            <person name="Zeng Q."/>
            <person name="Gargeya S."/>
            <person name="Fitzgerald M."/>
            <person name="Haas B."/>
            <person name="Abouelleil A."/>
            <person name="Allen A.W."/>
            <person name="Alvarado L."/>
            <person name="Arachchi H.M."/>
            <person name="Berlin A.M."/>
            <person name="Chapman S.B."/>
            <person name="Gainer-Dewar J."/>
            <person name="Goldberg J."/>
            <person name="Griggs A."/>
            <person name="Gujja S."/>
            <person name="Hansen M."/>
            <person name="Howarth C."/>
            <person name="Imamovic A."/>
            <person name="Ireland A."/>
            <person name="Larimer J."/>
            <person name="McCowan C."/>
            <person name="Murphy C."/>
            <person name="Pearson M."/>
            <person name="Poon T.W."/>
            <person name="Priest M."/>
            <person name="Roberts A."/>
            <person name="Saif S."/>
            <person name="Shea T."/>
            <person name="Sisk P."/>
            <person name="Sykes S."/>
            <person name="Wortman J."/>
            <person name="Nusbaum C."/>
            <person name="Birren B."/>
        </authorList>
    </citation>
    <scope>NUCLEOTIDE SEQUENCE [LARGE SCALE GENOMIC DNA]</scope>
    <source>
        <strain evidence="24 25">ATCC 51939</strain>
    </source>
</reference>
<evidence type="ECO:0000313" key="25">
    <source>
        <dbReference type="Proteomes" id="UP000014541"/>
    </source>
</evidence>
<evidence type="ECO:0000256" key="17">
    <source>
        <dbReference type="ARBA" id="ARBA00060592"/>
    </source>
</evidence>
<evidence type="ECO:0000256" key="22">
    <source>
        <dbReference type="PROSITE-ProRule" id="PRU00409"/>
    </source>
</evidence>
<evidence type="ECO:0000256" key="10">
    <source>
        <dbReference type="ARBA" id="ARBA00022840"/>
    </source>
</evidence>
<evidence type="ECO:0000256" key="6">
    <source>
        <dbReference type="ARBA" id="ARBA00022490"/>
    </source>
</evidence>
<dbReference type="HAMAP" id="MF_00047">
    <property type="entry name" value="Dala_Dala_lig"/>
    <property type="match status" value="1"/>
</dbReference>
<keyword evidence="13 18" id="KW-0573">Peptidoglycan synthesis</keyword>
<dbReference type="SUPFAM" id="SSF56059">
    <property type="entry name" value="Glutathione synthetase ATP-binding domain-like"/>
    <property type="match status" value="1"/>
</dbReference>
<evidence type="ECO:0000256" key="4">
    <source>
        <dbReference type="ARBA" id="ARBA00004752"/>
    </source>
</evidence>
<dbReference type="PROSITE" id="PS00843">
    <property type="entry name" value="DALA_DALA_LIGASE_1"/>
    <property type="match status" value="1"/>
</dbReference>
<feature type="domain" description="ATP-grasp" evidence="23">
    <location>
        <begin position="153"/>
        <end position="377"/>
    </location>
</feature>
<dbReference type="NCBIfam" id="NF002378">
    <property type="entry name" value="PRK01372.1"/>
    <property type="match status" value="1"/>
</dbReference>
<dbReference type="RefSeq" id="WP_016524660.1">
    <property type="nucleotide sequence ID" value="NZ_KE332518.1"/>
</dbReference>
<dbReference type="AlphaFoldDB" id="S3K296"/>
<feature type="active site" evidence="19">
    <location>
        <position position="203"/>
    </location>
</feature>
<feature type="binding site" evidence="20">
    <location>
        <position position="149"/>
    </location>
    <ligand>
        <name>ATP</name>
        <dbReference type="ChEBI" id="CHEBI:30616"/>
    </ligand>
</feature>
<dbReference type="Gene3D" id="3.30.1490.20">
    <property type="entry name" value="ATP-grasp fold, A domain"/>
    <property type="match status" value="1"/>
</dbReference>
<accession>S3K296</accession>
<feature type="active site" evidence="19">
    <location>
        <position position="13"/>
    </location>
</feature>
<dbReference type="GO" id="GO:0046872">
    <property type="term" value="F:metal ion binding"/>
    <property type="evidence" value="ECO:0007669"/>
    <property type="project" value="UniProtKB-KW"/>
</dbReference>
<dbReference type="SUPFAM" id="SSF52440">
    <property type="entry name" value="PreATP-grasp domain"/>
    <property type="match status" value="1"/>
</dbReference>
<dbReference type="Proteomes" id="UP000014541">
    <property type="component" value="Unassembled WGS sequence"/>
</dbReference>
<dbReference type="GO" id="GO:0005524">
    <property type="term" value="F:ATP binding"/>
    <property type="evidence" value="ECO:0007669"/>
    <property type="project" value="UniProtKB-UniRule"/>
</dbReference>
<dbReference type="eggNOG" id="COG1181">
    <property type="taxonomic scope" value="Bacteria"/>
</dbReference>
<dbReference type="EMBL" id="ATFF01000002">
    <property type="protein sequence ID" value="EPF32363.1"/>
    <property type="molecule type" value="Genomic_DNA"/>
</dbReference>
<dbReference type="PROSITE" id="PS50975">
    <property type="entry name" value="ATP_GRASP"/>
    <property type="match status" value="1"/>
</dbReference>
<evidence type="ECO:0000256" key="1">
    <source>
        <dbReference type="ARBA" id="ARBA00001936"/>
    </source>
</evidence>
<comment type="subcellular location">
    <subcellularLocation>
        <location evidence="3 18">Cytoplasm</location>
    </subcellularLocation>
</comment>
<evidence type="ECO:0000256" key="18">
    <source>
        <dbReference type="HAMAP-Rule" id="MF_00047"/>
    </source>
</evidence>
<dbReference type="InterPro" id="IPR013815">
    <property type="entry name" value="ATP_grasp_subdomain_1"/>
</dbReference>
<evidence type="ECO:0000256" key="2">
    <source>
        <dbReference type="ARBA" id="ARBA00003921"/>
    </source>
</evidence>
<dbReference type="UniPathway" id="UPA00219"/>
<feature type="binding site" evidence="21">
    <location>
        <position position="330"/>
    </location>
    <ligand>
        <name>Mg(2+)</name>
        <dbReference type="ChEBI" id="CHEBI:18420"/>
        <label>1</label>
    </ligand>
</feature>
<evidence type="ECO:0000256" key="14">
    <source>
        <dbReference type="ARBA" id="ARBA00023211"/>
    </source>
</evidence>
<dbReference type="Pfam" id="PF01820">
    <property type="entry name" value="Dala_Dala_lig_N"/>
    <property type="match status" value="1"/>
</dbReference>
<dbReference type="EC" id="6.3.2.4" evidence="18"/>
<evidence type="ECO:0000256" key="11">
    <source>
        <dbReference type="ARBA" id="ARBA00022842"/>
    </source>
</evidence>
<comment type="function">
    <text evidence="2 18">Cell wall formation.</text>
</comment>
<feature type="binding site" evidence="20">
    <location>
        <begin position="233"/>
        <end position="240"/>
    </location>
    <ligand>
        <name>ATP</name>
        <dbReference type="ChEBI" id="CHEBI:30616"/>
    </ligand>
</feature>
<dbReference type="PANTHER" id="PTHR23132">
    <property type="entry name" value="D-ALANINE--D-ALANINE LIGASE"/>
    <property type="match status" value="1"/>
</dbReference>
<evidence type="ECO:0000256" key="5">
    <source>
        <dbReference type="ARBA" id="ARBA00010871"/>
    </source>
</evidence>
<proteinExistence type="inferred from homology"/>
<dbReference type="Pfam" id="PF07478">
    <property type="entry name" value="Dala_Dala_lig_C"/>
    <property type="match status" value="1"/>
</dbReference>
<evidence type="ECO:0000313" key="24">
    <source>
        <dbReference type="EMBL" id="EPF32363.1"/>
    </source>
</evidence>
<feature type="binding site" evidence="21">
    <location>
        <position position="346"/>
    </location>
    <ligand>
        <name>Mg(2+)</name>
        <dbReference type="ChEBI" id="CHEBI:18420"/>
        <label>2</label>
    </ligand>
</feature>
<evidence type="ECO:0000256" key="16">
    <source>
        <dbReference type="ARBA" id="ARBA00047614"/>
    </source>
</evidence>
<keyword evidence="25" id="KW-1185">Reference proteome</keyword>
<comment type="cofactor">
    <cofactor evidence="1">
        <name>Mn(2+)</name>
        <dbReference type="ChEBI" id="CHEBI:29035"/>
    </cofactor>
</comment>
<feature type="binding site" evidence="20">
    <location>
        <begin position="343"/>
        <end position="344"/>
    </location>
    <ligand>
        <name>ATP</name>
        <dbReference type="ChEBI" id="CHEBI:30616"/>
    </ligand>
</feature>
<organism evidence="24 25">
    <name type="scientific">Treponema maltophilum ATCC 51939</name>
    <dbReference type="NCBI Taxonomy" id="1125699"/>
    <lineage>
        <taxon>Bacteria</taxon>
        <taxon>Pseudomonadati</taxon>
        <taxon>Spirochaetota</taxon>
        <taxon>Spirochaetia</taxon>
        <taxon>Spirochaetales</taxon>
        <taxon>Treponemataceae</taxon>
        <taxon>Treponema</taxon>
    </lineage>
</organism>
<dbReference type="PANTHER" id="PTHR23132:SF25">
    <property type="entry name" value="D-ALANINE--D-ALANINE LIGASE A"/>
    <property type="match status" value="1"/>
</dbReference>
<dbReference type="FunFam" id="3.30.470.20:FF:000008">
    <property type="entry name" value="D-alanine--D-alanine ligase"/>
    <property type="match status" value="1"/>
</dbReference>
<feature type="binding site" evidence="20">
    <location>
        <begin position="203"/>
        <end position="204"/>
    </location>
    <ligand>
        <name>ATP</name>
        <dbReference type="ChEBI" id="CHEBI:30616"/>
    </ligand>
</feature>
<dbReference type="STRING" id="1125699.HMPREF9194_00361"/>
<dbReference type="GO" id="GO:0005829">
    <property type="term" value="C:cytosol"/>
    <property type="evidence" value="ECO:0007669"/>
    <property type="project" value="TreeGrafter"/>
</dbReference>
<comment type="caution">
    <text evidence="24">The sequence shown here is derived from an EMBL/GenBank/DDBJ whole genome shotgun (WGS) entry which is preliminary data.</text>
</comment>
<keyword evidence="14 21" id="KW-0464">Manganese</keyword>
<evidence type="ECO:0000256" key="20">
    <source>
        <dbReference type="PIRSR" id="PIRSR039102-2"/>
    </source>
</evidence>
<dbReference type="GO" id="GO:0008360">
    <property type="term" value="P:regulation of cell shape"/>
    <property type="evidence" value="ECO:0007669"/>
    <property type="project" value="UniProtKB-KW"/>
</dbReference>
<comment type="similarity">
    <text evidence="5 18">Belongs to the D-alanine--D-alanine ligase family.</text>
</comment>
<sequence length="394" mass="42851">MTVAVLFGGKSGEHEVSLVSASSVVRRIDRTKHSLVLIGIAKDGVWYVQDESEAERVVRDTNAVLKIAQDSSRIVSLVPGGGTERALQIGQIDTNKDGAKQAKKLAVDIVFPVLHGSYGEDGLVQGLLEMAELPYCGCSVASSAIAMDKAQAKKIWAYEGLPVVPFACIKKRALEDETLQKKLDEAEKRFGYPLFVKPSSAGSSVGAAKAGNRKEFERAVHEAFLWDEKILIEECIDAREIECSVTGDSLSCGSASCGSGAEKASAVCSYEPGEIAPTHGFYDYEAKYTDPNGARLLIPAPITAEQRTEVQAMAERAYAALDCSGLARVDFFIDKKSGKLYLNEINTMPGFTPISMFPKMCEQSGLPYDRLIELLLEQGLDRFKKRRALKTSFT</sequence>
<dbReference type="OrthoDB" id="9813261at2"/>
<comment type="catalytic activity">
    <reaction evidence="16 18">
        <text>2 D-alanine + ATP = D-alanyl-D-alanine + ADP + phosphate + H(+)</text>
        <dbReference type="Rhea" id="RHEA:11224"/>
        <dbReference type="ChEBI" id="CHEBI:15378"/>
        <dbReference type="ChEBI" id="CHEBI:30616"/>
        <dbReference type="ChEBI" id="CHEBI:43474"/>
        <dbReference type="ChEBI" id="CHEBI:57416"/>
        <dbReference type="ChEBI" id="CHEBI:57822"/>
        <dbReference type="ChEBI" id="CHEBI:456216"/>
        <dbReference type="EC" id="6.3.2.4"/>
    </reaction>
</comment>
<dbReference type="InterPro" id="IPR016185">
    <property type="entry name" value="PreATP-grasp_dom_sf"/>
</dbReference>
<evidence type="ECO:0000256" key="9">
    <source>
        <dbReference type="ARBA" id="ARBA00022741"/>
    </source>
</evidence>
<evidence type="ECO:0000256" key="21">
    <source>
        <dbReference type="PIRSR" id="PIRSR039102-3"/>
    </source>
</evidence>
<evidence type="ECO:0000256" key="7">
    <source>
        <dbReference type="ARBA" id="ARBA00022598"/>
    </source>
</evidence>
<name>S3K296_TREMA</name>
<dbReference type="InterPro" id="IPR011761">
    <property type="entry name" value="ATP-grasp"/>
</dbReference>
<dbReference type="GO" id="GO:0009252">
    <property type="term" value="P:peptidoglycan biosynthetic process"/>
    <property type="evidence" value="ECO:0007669"/>
    <property type="project" value="UniProtKB-UniRule"/>
</dbReference>
<dbReference type="NCBIfam" id="NF002528">
    <property type="entry name" value="PRK01966.1-4"/>
    <property type="match status" value="1"/>
</dbReference>
<evidence type="ECO:0000256" key="12">
    <source>
        <dbReference type="ARBA" id="ARBA00022960"/>
    </source>
</evidence>
<keyword evidence="8 21" id="KW-0479">Metal-binding</keyword>
<evidence type="ECO:0000256" key="15">
    <source>
        <dbReference type="ARBA" id="ARBA00023316"/>
    </source>
</evidence>
<evidence type="ECO:0000259" key="23">
    <source>
        <dbReference type="PROSITE" id="PS50975"/>
    </source>
</evidence>
<dbReference type="PROSITE" id="PS00844">
    <property type="entry name" value="DALA_DALA_LIGASE_2"/>
    <property type="match status" value="1"/>
</dbReference>
<dbReference type="PIRSF" id="PIRSF039102">
    <property type="entry name" value="Ddl/VanB"/>
    <property type="match status" value="1"/>
</dbReference>
<dbReference type="FunFam" id="3.30.1490.20:FF:000007">
    <property type="entry name" value="D-alanine--D-alanine ligase"/>
    <property type="match status" value="1"/>
</dbReference>
<dbReference type="InterPro" id="IPR011127">
    <property type="entry name" value="Dala_Dala_lig_N"/>
</dbReference>
<feature type="binding site" evidence="21">
    <location>
        <position position="344"/>
    </location>
    <ligand>
        <name>Mg(2+)</name>
        <dbReference type="ChEBI" id="CHEBI:18420"/>
        <label>1</label>
    </ligand>
</feature>
<keyword evidence="7 18" id="KW-0436">Ligase</keyword>